<evidence type="ECO:0000256" key="3">
    <source>
        <dbReference type="ARBA" id="ARBA00023163"/>
    </source>
</evidence>
<dbReference type="RefSeq" id="WP_184781005.1">
    <property type="nucleotide sequence ID" value="NZ_JACHMG010000001.1"/>
</dbReference>
<gene>
    <name evidence="6" type="ORF">BJY18_003558</name>
</gene>
<dbReference type="Gene3D" id="1.10.357.10">
    <property type="entry name" value="Tetracycline Repressor, domain 2"/>
    <property type="match status" value="1"/>
</dbReference>
<dbReference type="EMBL" id="JACHMG010000001">
    <property type="protein sequence ID" value="MBB4686073.1"/>
    <property type="molecule type" value="Genomic_DNA"/>
</dbReference>
<dbReference type="InterPro" id="IPR036271">
    <property type="entry name" value="Tet_transcr_reg_TetR-rel_C_sf"/>
</dbReference>
<accession>A0A840IWG3</accession>
<dbReference type="Proteomes" id="UP000581769">
    <property type="component" value="Unassembled WGS sequence"/>
</dbReference>
<keyword evidence="1" id="KW-0805">Transcription regulation</keyword>
<dbReference type="GO" id="GO:0003700">
    <property type="term" value="F:DNA-binding transcription factor activity"/>
    <property type="evidence" value="ECO:0007669"/>
    <property type="project" value="TreeGrafter"/>
</dbReference>
<feature type="domain" description="HTH tetR-type" evidence="5">
    <location>
        <begin position="19"/>
        <end position="78"/>
    </location>
</feature>
<proteinExistence type="predicted"/>
<evidence type="ECO:0000313" key="7">
    <source>
        <dbReference type="Proteomes" id="UP000581769"/>
    </source>
</evidence>
<dbReference type="PROSITE" id="PS50977">
    <property type="entry name" value="HTH_TETR_2"/>
    <property type="match status" value="1"/>
</dbReference>
<evidence type="ECO:0000256" key="4">
    <source>
        <dbReference type="PROSITE-ProRule" id="PRU00335"/>
    </source>
</evidence>
<dbReference type="Pfam" id="PF00440">
    <property type="entry name" value="TetR_N"/>
    <property type="match status" value="1"/>
</dbReference>
<dbReference type="SUPFAM" id="SSF48498">
    <property type="entry name" value="Tetracyclin repressor-like, C-terminal domain"/>
    <property type="match status" value="1"/>
</dbReference>
<evidence type="ECO:0000313" key="6">
    <source>
        <dbReference type="EMBL" id="MBB4686073.1"/>
    </source>
</evidence>
<dbReference type="Pfam" id="PF21597">
    <property type="entry name" value="TetR_C_43"/>
    <property type="match status" value="1"/>
</dbReference>
<dbReference type="AlphaFoldDB" id="A0A840IWG3"/>
<feature type="DNA-binding region" description="H-T-H motif" evidence="4">
    <location>
        <begin position="41"/>
        <end position="60"/>
    </location>
</feature>
<dbReference type="SUPFAM" id="SSF46689">
    <property type="entry name" value="Homeodomain-like"/>
    <property type="match status" value="1"/>
</dbReference>
<dbReference type="PANTHER" id="PTHR30055:SF234">
    <property type="entry name" value="HTH-TYPE TRANSCRIPTIONAL REGULATOR BETI"/>
    <property type="match status" value="1"/>
</dbReference>
<comment type="caution">
    <text evidence="6">The sequence shown here is derived from an EMBL/GenBank/DDBJ whole genome shotgun (WGS) entry which is preliminary data.</text>
</comment>
<evidence type="ECO:0000256" key="2">
    <source>
        <dbReference type="ARBA" id="ARBA00023125"/>
    </source>
</evidence>
<dbReference type="InterPro" id="IPR050109">
    <property type="entry name" value="HTH-type_TetR-like_transc_reg"/>
</dbReference>
<sequence length="226" mass="24986">MTSDAGPAAAARPLRRDAERNRRRILEAAREVFGRRGLEATLDDVAQHAGLGVGTVYRRFPSKEHLVEAMFAERLDAMADLAQQALQVPDPWQGFVGFVWQTVELHSHDRGLREVMLSTAFGHERVAEAKARMVPLITQLVERAQASGQLRADVVPTDLTLLHQMVGAVSEYIGHVEPHVWRRCLALLIDGLRTEAGPLSELPSPGLAADAIEQAMGTWRQPRNHS</sequence>
<evidence type="ECO:0000259" key="5">
    <source>
        <dbReference type="PROSITE" id="PS50977"/>
    </source>
</evidence>
<dbReference type="InterPro" id="IPR009057">
    <property type="entry name" value="Homeodomain-like_sf"/>
</dbReference>
<dbReference type="PANTHER" id="PTHR30055">
    <property type="entry name" value="HTH-TYPE TRANSCRIPTIONAL REGULATOR RUTR"/>
    <property type="match status" value="1"/>
</dbReference>
<dbReference type="InterPro" id="IPR001647">
    <property type="entry name" value="HTH_TetR"/>
</dbReference>
<organism evidence="6 7">
    <name type="scientific">Amycolatopsis jiangsuensis</name>
    <dbReference type="NCBI Taxonomy" id="1181879"/>
    <lineage>
        <taxon>Bacteria</taxon>
        <taxon>Bacillati</taxon>
        <taxon>Actinomycetota</taxon>
        <taxon>Actinomycetes</taxon>
        <taxon>Pseudonocardiales</taxon>
        <taxon>Pseudonocardiaceae</taxon>
        <taxon>Amycolatopsis</taxon>
    </lineage>
</organism>
<reference evidence="6 7" key="1">
    <citation type="submission" date="2020-08" db="EMBL/GenBank/DDBJ databases">
        <title>Sequencing the genomes of 1000 actinobacteria strains.</title>
        <authorList>
            <person name="Klenk H.-P."/>
        </authorList>
    </citation>
    <scope>NUCLEOTIDE SEQUENCE [LARGE SCALE GENOMIC DNA]</scope>
    <source>
        <strain evidence="6 7">DSM 45859</strain>
    </source>
</reference>
<evidence type="ECO:0000256" key="1">
    <source>
        <dbReference type="ARBA" id="ARBA00023015"/>
    </source>
</evidence>
<keyword evidence="3" id="KW-0804">Transcription</keyword>
<protein>
    <submittedName>
        <fullName evidence="6">AcrR family transcriptional regulator</fullName>
    </submittedName>
</protein>
<keyword evidence="7" id="KW-1185">Reference proteome</keyword>
<dbReference type="InterPro" id="IPR049445">
    <property type="entry name" value="TetR_SbtR-like_C"/>
</dbReference>
<dbReference type="PROSITE" id="PS01081">
    <property type="entry name" value="HTH_TETR_1"/>
    <property type="match status" value="1"/>
</dbReference>
<name>A0A840IWG3_9PSEU</name>
<dbReference type="GO" id="GO:0000976">
    <property type="term" value="F:transcription cis-regulatory region binding"/>
    <property type="evidence" value="ECO:0007669"/>
    <property type="project" value="TreeGrafter"/>
</dbReference>
<dbReference type="InterPro" id="IPR023772">
    <property type="entry name" value="DNA-bd_HTH_TetR-type_CS"/>
</dbReference>
<dbReference type="PRINTS" id="PR00455">
    <property type="entry name" value="HTHTETR"/>
</dbReference>
<keyword evidence="2 4" id="KW-0238">DNA-binding</keyword>